<dbReference type="EMBL" id="CM009290">
    <property type="protein sequence ID" value="RQO84732.1"/>
    <property type="molecule type" value="Genomic_DNA"/>
</dbReference>
<dbReference type="AlphaFoldDB" id="A0A3N7EEG4"/>
<proteinExistence type="predicted"/>
<keyword evidence="3" id="KW-1185">Reference proteome</keyword>
<sequence length="144" mass="15984">MKDLRTFSWDNKIEPIESLKKYSQNFSTTKLQKDQSQENDQLGVPQCFPTEPNKLSTSHFPSGNSNDNSIMSKGGLLNSSDMVRHCIFPKSCISSNVGKLEQPSLLYERCERSASSTPSQVPKTLSIHAAWAFLSLQSCGGSQH</sequence>
<evidence type="ECO:0000256" key="1">
    <source>
        <dbReference type="SAM" id="MobiDB-lite"/>
    </source>
</evidence>
<name>A0A3N7EEG4_POPTR</name>
<evidence type="ECO:0000313" key="3">
    <source>
        <dbReference type="Proteomes" id="UP000006729"/>
    </source>
</evidence>
<evidence type="ECO:0000313" key="2">
    <source>
        <dbReference type="EMBL" id="RQO84732.1"/>
    </source>
</evidence>
<dbReference type="InParanoid" id="A0A3N7EEG4"/>
<gene>
    <name evidence="2" type="ORF">POPTR_001G109901</name>
</gene>
<accession>A0A3N7EEG4</accession>
<dbReference type="Proteomes" id="UP000006729">
    <property type="component" value="Chromosome 1"/>
</dbReference>
<feature type="region of interest" description="Disordered" evidence="1">
    <location>
        <begin position="53"/>
        <end position="73"/>
    </location>
</feature>
<protein>
    <submittedName>
        <fullName evidence="2">Uncharacterized protein</fullName>
    </submittedName>
</protein>
<reference evidence="2 3" key="1">
    <citation type="journal article" date="2006" name="Science">
        <title>The genome of black cottonwood, Populus trichocarpa (Torr. &amp; Gray).</title>
        <authorList>
            <person name="Tuskan G.A."/>
            <person name="Difazio S."/>
            <person name="Jansson S."/>
            <person name="Bohlmann J."/>
            <person name="Grigoriev I."/>
            <person name="Hellsten U."/>
            <person name="Putnam N."/>
            <person name="Ralph S."/>
            <person name="Rombauts S."/>
            <person name="Salamov A."/>
            <person name="Schein J."/>
            <person name="Sterck L."/>
            <person name="Aerts A."/>
            <person name="Bhalerao R.R."/>
            <person name="Bhalerao R.P."/>
            <person name="Blaudez D."/>
            <person name="Boerjan W."/>
            <person name="Brun A."/>
            <person name="Brunner A."/>
            <person name="Busov V."/>
            <person name="Campbell M."/>
            <person name="Carlson J."/>
            <person name="Chalot M."/>
            <person name="Chapman J."/>
            <person name="Chen G.L."/>
            <person name="Cooper D."/>
            <person name="Coutinho P.M."/>
            <person name="Couturier J."/>
            <person name="Covert S."/>
            <person name="Cronk Q."/>
            <person name="Cunningham R."/>
            <person name="Davis J."/>
            <person name="Degroeve S."/>
            <person name="Dejardin A."/>
            <person name="Depamphilis C."/>
            <person name="Detter J."/>
            <person name="Dirks B."/>
            <person name="Dubchak I."/>
            <person name="Duplessis S."/>
            <person name="Ehlting J."/>
            <person name="Ellis B."/>
            <person name="Gendler K."/>
            <person name="Goodstein D."/>
            <person name="Gribskov M."/>
            <person name="Grimwood J."/>
            <person name="Groover A."/>
            <person name="Gunter L."/>
            <person name="Hamberger B."/>
            <person name="Heinze B."/>
            <person name="Helariutta Y."/>
            <person name="Henrissat B."/>
            <person name="Holligan D."/>
            <person name="Holt R."/>
            <person name="Huang W."/>
            <person name="Islam-Faridi N."/>
            <person name="Jones S."/>
            <person name="Jones-Rhoades M."/>
            <person name="Jorgensen R."/>
            <person name="Joshi C."/>
            <person name="Kangasjarvi J."/>
            <person name="Karlsson J."/>
            <person name="Kelleher C."/>
            <person name="Kirkpatrick R."/>
            <person name="Kirst M."/>
            <person name="Kohler A."/>
            <person name="Kalluri U."/>
            <person name="Larimer F."/>
            <person name="Leebens-Mack J."/>
            <person name="Leple J.C."/>
            <person name="Locascio P."/>
            <person name="Lou Y."/>
            <person name="Lucas S."/>
            <person name="Martin F."/>
            <person name="Montanini B."/>
            <person name="Napoli C."/>
            <person name="Nelson D.R."/>
            <person name="Nelson C."/>
            <person name="Nieminen K."/>
            <person name="Nilsson O."/>
            <person name="Pereda V."/>
            <person name="Peter G."/>
            <person name="Philippe R."/>
            <person name="Pilate G."/>
            <person name="Poliakov A."/>
            <person name="Razumovskaya J."/>
            <person name="Richardson P."/>
            <person name="Rinaldi C."/>
            <person name="Ritland K."/>
            <person name="Rouze P."/>
            <person name="Ryaboy D."/>
            <person name="Schmutz J."/>
            <person name="Schrader J."/>
            <person name="Segerman B."/>
            <person name="Shin H."/>
            <person name="Siddiqui A."/>
            <person name="Sterky F."/>
            <person name="Terry A."/>
            <person name="Tsai C.J."/>
            <person name="Uberbacher E."/>
            <person name="Unneberg P."/>
            <person name="Vahala J."/>
            <person name="Wall K."/>
            <person name="Wessler S."/>
            <person name="Yang G."/>
            <person name="Yin T."/>
            <person name="Douglas C."/>
            <person name="Marra M."/>
            <person name="Sandberg G."/>
            <person name="Van de Peer Y."/>
            <person name="Rokhsar D."/>
        </authorList>
    </citation>
    <scope>NUCLEOTIDE SEQUENCE [LARGE SCALE GENOMIC DNA]</scope>
    <source>
        <strain evidence="3">cv. Nisqually</strain>
    </source>
</reference>
<organism evidence="2 3">
    <name type="scientific">Populus trichocarpa</name>
    <name type="common">Western balsam poplar</name>
    <name type="synonym">Populus balsamifera subsp. trichocarpa</name>
    <dbReference type="NCBI Taxonomy" id="3694"/>
    <lineage>
        <taxon>Eukaryota</taxon>
        <taxon>Viridiplantae</taxon>
        <taxon>Streptophyta</taxon>
        <taxon>Embryophyta</taxon>
        <taxon>Tracheophyta</taxon>
        <taxon>Spermatophyta</taxon>
        <taxon>Magnoliopsida</taxon>
        <taxon>eudicotyledons</taxon>
        <taxon>Gunneridae</taxon>
        <taxon>Pentapetalae</taxon>
        <taxon>rosids</taxon>
        <taxon>fabids</taxon>
        <taxon>Malpighiales</taxon>
        <taxon>Salicaceae</taxon>
        <taxon>Saliceae</taxon>
        <taxon>Populus</taxon>
    </lineage>
</organism>